<name>Q5FNJ6_GLUOX</name>
<evidence type="ECO:0000256" key="1">
    <source>
        <dbReference type="SAM" id="MobiDB-lite"/>
    </source>
</evidence>
<proteinExistence type="predicted"/>
<reference evidence="2 3" key="1">
    <citation type="journal article" date="2005" name="Nat. Biotechnol.">
        <title>Complete genome sequence of the acetic acid bacterium Gluconobacter oxydans.</title>
        <authorList>
            <person name="Prust C."/>
            <person name="Hoffmeister M."/>
            <person name="Liesegang H."/>
            <person name="Wiezer A."/>
            <person name="Fricke W.F."/>
            <person name="Ehrenreich A."/>
            <person name="Gottschalk G."/>
            <person name="Deppenmeier U."/>
        </authorList>
    </citation>
    <scope>NUCLEOTIDE SEQUENCE [LARGE SCALE GENOMIC DNA]</scope>
    <source>
        <strain evidence="2 3">621H</strain>
    </source>
</reference>
<dbReference type="EMBL" id="CP000009">
    <property type="protein sequence ID" value="AAW62051.1"/>
    <property type="molecule type" value="Genomic_DNA"/>
</dbReference>
<dbReference type="HOGENOM" id="CLU_1319418_0_0_5"/>
<organism evidence="2 3">
    <name type="scientific">Gluconobacter oxydans (strain 621H)</name>
    <name type="common">Gluconobacter suboxydans</name>
    <dbReference type="NCBI Taxonomy" id="290633"/>
    <lineage>
        <taxon>Bacteria</taxon>
        <taxon>Pseudomonadati</taxon>
        <taxon>Pseudomonadota</taxon>
        <taxon>Alphaproteobacteria</taxon>
        <taxon>Acetobacterales</taxon>
        <taxon>Acetobacteraceae</taxon>
        <taxon>Gluconobacter</taxon>
    </lineage>
</organism>
<keyword evidence="3" id="KW-1185">Reference proteome</keyword>
<evidence type="ECO:0000313" key="2">
    <source>
        <dbReference type="EMBL" id="AAW62051.1"/>
    </source>
</evidence>
<protein>
    <submittedName>
        <fullName evidence="2">Putative phage protein</fullName>
    </submittedName>
</protein>
<feature type="region of interest" description="Disordered" evidence="1">
    <location>
        <begin position="1"/>
        <end position="22"/>
    </location>
</feature>
<accession>Q5FNJ6</accession>
<evidence type="ECO:0000313" key="3">
    <source>
        <dbReference type="Proteomes" id="UP000006375"/>
    </source>
</evidence>
<dbReference type="KEGG" id="gox:GOX2319"/>
<sequence>MGQCLNPRRMEREMTQAKNSAVRTREEQVKLFGDMVEELGSVGDNSYGWVRREIEAAEARGAAQQRRKDAEGQEPVAWVDAEDLPSEECQRRPCHLILKRTPIYSTPLYTSPANIAALEARVKELEAEKVARDKAREHNWFYLREDPECSHSDVSGLLDDLCPLEMVQIAEAADVRTFWAFQRAHGEIFEFDTEEEALAALTREGEQA</sequence>
<dbReference type="Proteomes" id="UP000006375">
    <property type="component" value="Chromosome"/>
</dbReference>
<gene>
    <name evidence="2" type="ordered locus">GOX2319</name>
</gene>
<dbReference type="AlphaFoldDB" id="Q5FNJ6"/>